<organism evidence="1 2">
    <name type="scientific">Salinispira pacifica</name>
    <dbReference type="NCBI Taxonomy" id="1307761"/>
    <lineage>
        <taxon>Bacteria</taxon>
        <taxon>Pseudomonadati</taxon>
        <taxon>Spirochaetota</taxon>
        <taxon>Spirochaetia</taxon>
        <taxon>Spirochaetales</taxon>
        <taxon>Spirochaetaceae</taxon>
        <taxon>Salinispira</taxon>
    </lineage>
</organism>
<name>V5WFY6_9SPIO</name>
<evidence type="ECO:0000313" key="1">
    <source>
        <dbReference type="EMBL" id="AHC14708.1"/>
    </source>
</evidence>
<dbReference type="EMBL" id="CP006939">
    <property type="protein sequence ID" value="AHC14708.1"/>
    <property type="molecule type" value="Genomic_DNA"/>
</dbReference>
<protein>
    <submittedName>
        <fullName evidence="1">Uncharacterized protein</fullName>
    </submittedName>
</protein>
<proteinExistence type="predicted"/>
<sequence length="72" mass="7863">MPPGAAQAILPVCSGGYRTFFITAPLLSNFSSFSPTSHPSPQLLILLPEFSSFPPRIRPEERVICAAWLVFS</sequence>
<dbReference type="AlphaFoldDB" id="V5WFY6"/>
<dbReference type="STRING" id="1307761.L21SP2_1309"/>
<dbReference type="Proteomes" id="UP000018680">
    <property type="component" value="Chromosome"/>
</dbReference>
<dbReference type="HOGENOM" id="CLU_2720004_0_0_12"/>
<reference evidence="1 2" key="1">
    <citation type="journal article" date="2015" name="Stand. Genomic Sci.">
        <title>Complete genome sequence and description of Salinispira pacifica gen. nov., sp. nov., a novel spirochaete isolated form a hypersaline microbial mat.</title>
        <authorList>
            <person name="Ben Hania W."/>
            <person name="Joseph M."/>
            <person name="Schumann P."/>
            <person name="Bunk B."/>
            <person name="Fiebig A."/>
            <person name="Sproer C."/>
            <person name="Klenk H.P."/>
            <person name="Fardeau M.L."/>
            <person name="Spring S."/>
        </authorList>
    </citation>
    <scope>NUCLEOTIDE SEQUENCE [LARGE SCALE GENOMIC DNA]</scope>
    <source>
        <strain evidence="1 2">L21-RPul-D2</strain>
    </source>
</reference>
<keyword evidence="2" id="KW-1185">Reference proteome</keyword>
<gene>
    <name evidence="1" type="ORF">L21SP2_1309</name>
</gene>
<dbReference type="KEGG" id="slr:L21SP2_1309"/>
<evidence type="ECO:0000313" key="2">
    <source>
        <dbReference type="Proteomes" id="UP000018680"/>
    </source>
</evidence>
<accession>V5WFY6</accession>